<evidence type="ECO:0000256" key="1">
    <source>
        <dbReference type="SAM" id="Phobius"/>
    </source>
</evidence>
<name>A0A348G274_9HYPH</name>
<proteinExistence type="predicted"/>
<reference evidence="2 3" key="1">
    <citation type="submission" date="2018-08" db="EMBL/GenBank/DDBJ databases">
        <title>Complete genome sequencing of Blastochloris tepida GI.</title>
        <authorList>
            <person name="Tsukatani Y."/>
            <person name="Mori H."/>
        </authorList>
    </citation>
    <scope>NUCLEOTIDE SEQUENCE [LARGE SCALE GENOMIC DNA]</scope>
    <source>
        <strain evidence="2 3">GI</strain>
    </source>
</reference>
<keyword evidence="1" id="KW-0812">Transmembrane</keyword>
<organism evidence="2 3">
    <name type="scientific">Blastochloris tepida</name>
    <dbReference type="NCBI Taxonomy" id="2233851"/>
    <lineage>
        <taxon>Bacteria</taxon>
        <taxon>Pseudomonadati</taxon>
        <taxon>Pseudomonadota</taxon>
        <taxon>Alphaproteobacteria</taxon>
        <taxon>Hyphomicrobiales</taxon>
        <taxon>Blastochloridaceae</taxon>
        <taxon>Blastochloris</taxon>
    </lineage>
</organism>
<accession>A0A348G274</accession>
<evidence type="ECO:0000313" key="3">
    <source>
        <dbReference type="Proteomes" id="UP000266934"/>
    </source>
</evidence>
<feature type="transmembrane region" description="Helical" evidence="1">
    <location>
        <begin position="30"/>
        <end position="53"/>
    </location>
</feature>
<dbReference type="AlphaFoldDB" id="A0A348G274"/>
<dbReference type="Proteomes" id="UP000266934">
    <property type="component" value="Chromosome"/>
</dbReference>
<keyword evidence="3" id="KW-1185">Reference proteome</keyword>
<dbReference type="EMBL" id="AP018907">
    <property type="protein sequence ID" value="BBF93657.1"/>
    <property type="molecule type" value="Genomic_DNA"/>
</dbReference>
<gene>
    <name evidence="2" type="ORF">BLTE_23420</name>
</gene>
<evidence type="ECO:0000313" key="2">
    <source>
        <dbReference type="EMBL" id="BBF93657.1"/>
    </source>
</evidence>
<keyword evidence="1" id="KW-1133">Transmembrane helix</keyword>
<keyword evidence="1" id="KW-0472">Membrane</keyword>
<protein>
    <submittedName>
        <fullName evidence="2">Uncharacterized protein</fullName>
    </submittedName>
</protein>
<dbReference type="KEGG" id="blag:BLTE_23420"/>
<sequence length="54" mass="5641">MPGPFMSVHRHHHAHRRAVSVAPSLLRLSLAARLGVAGVLVAAIWLAVAGVLIG</sequence>